<dbReference type="AlphaFoldDB" id="A0A8R7QTH5"/>
<keyword evidence="3" id="KW-0378">Hydrolase</keyword>
<keyword evidence="4" id="KW-0788">Thiol protease</keyword>
<sequence length="679" mass="78879">MQYKRRRIDAQSSSEPHDPCSIKHKKPLESLLKADEKIPSKQGEEKDEVHTLDNQQEKSSSLNYMLIGEAKENHVQNVAESAKEDIPTELIQSKIIFMESKQTTFSGFQNTSIQELDLQRKKFRGRPDNLSIDINVKAQPESGTHTDEVFARGYKIISDFLDKAREKYFFADDSTPSFRISEDVDECGNIIKEHELWRPVWMKDECYKKKIEATKLKITKNFKEVQPEEVDICVQGNTNLKKQGSSSSNYKLSIHCAQREVQRSLMCETPQPPKPVEEIVDLTTPEVQMSTGWNHMQTCYSPCKNNNEYTSETPPLKMKKDYSMVPIIGKRLFAEEESCQQESSGSKRNPVQLMEEKTSGQLKIHGENMFRQERSTLVNITDDFYNTNLSLGRPSSFRGKENAPPKRIVQASRYRSSPYDCSERGPIMPHERKMYENITSLANVEGSKLAVLIDKTIATFGQLGNSMKIGGRVQAYVINVYCRHLFNENHPRNSLKHYFFHTAFEYFLGKWKNDEARIWWRKKLITSFIGAGKAHNLSMSDKLYFPTLHEEHYFLFIVDIKGHMFYFLDSFYDEKSSYHMNIKKKIISSFICTWYEARLQPMDFNAFPAVYPKVPQQDNDTNCGIFTMKLMGWCPRNPTPIVFSPKDVPDARIRYAVDLMFSHYNTLDDEKKRVKEFRL</sequence>
<feature type="compositionally biased region" description="Basic and acidic residues" evidence="5">
    <location>
        <begin position="32"/>
        <end position="51"/>
    </location>
</feature>
<keyword evidence="2" id="KW-0645">Protease</keyword>
<dbReference type="SUPFAM" id="SSF54001">
    <property type="entry name" value="Cysteine proteinases"/>
    <property type="match status" value="1"/>
</dbReference>
<dbReference type="InterPro" id="IPR038765">
    <property type="entry name" value="Papain-like_cys_pep_sf"/>
</dbReference>
<dbReference type="PROSITE" id="PS50600">
    <property type="entry name" value="ULP_PROTEASE"/>
    <property type="match status" value="1"/>
</dbReference>
<evidence type="ECO:0000256" key="5">
    <source>
        <dbReference type="SAM" id="MobiDB-lite"/>
    </source>
</evidence>
<reference evidence="7" key="2">
    <citation type="submission" date="2018-03" db="EMBL/GenBank/DDBJ databases">
        <title>The Triticum urartu genome reveals the dynamic nature of wheat genome evolution.</title>
        <authorList>
            <person name="Ling H."/>
            <person name="Ma B."/>
            <person name="Shi X."/>
            <person name="Liu H."/>
            <person name="Dong L."/>
            <person name="Sun H."/>
            <person name="Cao Y."/>
            <person name="Gao Q."/>
            <person name="Zheng S."/>
            <person name="Li Y."/>
            <person name="Yu Y."/>
            <person name="Du H."/>
            <person name="Qi M."/>
            <person name="Li Y."/>
            <person name="Yu H."/>
            <person name="Cui Y."/>
            <person name="Wang N."/>
            <person name="Chen C."/>
            <person name="Wu H."/>
            <person name="Zhao Y."/>
            <person name="Zhang J."/>
            <person name="Li Y."/>
            <person name="Zhou W."/>
            <person name="Zhang B."/>
            <person name="Hu W."/>
            <person name="Eijk M."/>
            <person name="Tang J."/>
            <person name="Witsenboer H."/>
            <person name="Zhao S."/>
            <person name="Li Z."/>
            <person name="Zhang A."/>
            <person name="Wang D."/>
            <person name="Liang C."/>
        </authorList>
    </citation>
    <scope>NUCLEOTIDE SEQUENCE [LARGE SCALE GENOMIC DNA]</scope>
    <source>
        <strain evidence="7">cv. G1812</strain>
    </source>
</reference>
<reference evidence="7" key="3">
    <citation type="submission" date="2022-06" db="UniProtKB">
        <authorList>
            <consortium name="EnsemblPlants"/>
        </authorList>
    </citation>
    <scope>IDENTIFICATION</scope>
</reference>
<protein>
    <recommendedName>
        <fullName evidence="6">Ubiquitin-like protease family profile domain-containing protein</fullName>
    </recommendedName>
</protein>
<dbReference type="Proteomes" id="UP000015106">
    <property type="component" value="Chromosome 6"/>
</dbReference>
<dbReference type="GO" id="GO:0005634">
    <property type="term" value="C:nucleus"/>
    <property type="evidence" value="ECO:0007669"/>
    <property type="project" value="TreeGrafter"/>
</dbReference>
<evidence type="ECO:0000259" key="6">
    <source>
        <dbReference type="PROSITE" id="PS50600"/>
    </source>
</evidence>
<evidence type="ECO:0000256" key="3">
    <source>
        <dbReference type="ARBA" id="ARBA00022801"/>
    </source>
</evidence>
<dbReference type="GO" id="GO:0016929">
    <property type="term" value="F:deSUMOylase activity"/>
    <property type="evidence" value="ECO:0007669"/>
    <property type="project" value="TreeGrafter"/>
</dbReference>
<evidence type="ECO:0000256" key="1">
    <source>
        <dbReference type="ARBA" id="ARBA00005234"/>
    </source>
</evidence>
<comment type="similarity">
    <text evidence="1">Belongs to the peptidase C48 family.</text>
</comment>
<evidence type="ECO:0000313" key="8">
    <source>
        <dbReference type="Proteomes" id="UP000015106"/>
    </source>
</evidence>
<dbReference type="EnsemblPlants" id="TuG1812G0600002348.01.T03">
    <property type="protein sequence ID" value="TuG1812G0600002348.01.T03"/>
    <property type="gene ID" value="TuG1812G0600002348.01"/>
</dbReference>
<dbReference type="GO" id="GO:0006508">
    <property type="term" value="P:proteolysis"/>
    <property type="evidence" value="ECO:0007669"/>
    <property type="project" value="UniProtKB-KW"/>
</dbReference>
<dbReference type="PANTHER" id="PTHR12606">
    <property type="entry name" value="SENTRIN/SUMO-SPECIFIC PROTEASE"/>
    <property type="match status" value="1"/>
</dbReference>
<accession>A0A8R7QTH5</accession>
<feature type="region of interest" description="Disordered" evidence="5">
    <location>
        <begin position="1"/>
        <end position="58"/>
    </location>
</feature>
<organism evidence="7 8">
    <name type="scientific">Triticum urartu</name>
    <name type="common">Red wild einkorn</name>
    <name type="synonym">Crithodium urartu</name>
    <dbReference type="NCBI Taxonomy" id="4572"/>
    <lineage>
        <taxon>Eukaryota</taxon>
        <taxon>Viridiplantae</taxon>
        <taxon>Streptophyta</taxon>
        <taxon>Embryophyta</taxon>
        <taxon>Tracheophyta</taxon>
        <taxon>Spermatophyta</taxon>
        <taxon>Magnoliopsida</taxon>
        <taxon>Liliopsida</taxon>
        <taxon>Poales</taxon>
        <taxon>Poaceae</taxon>
        <taxon>BOP clade</taxon>
        <taxon>Pooideae</taxon>
        <taxon>Triticodae</taxon>
        <taxon>Triticeae</taxon>
        <taxon>Triticinae</taxon>
        <taxon>Triticum</taxon>
    </lineage>
</organism>
<evidence type="ECO:0000256" key="2">
    <source>
        <dbReference type="ARBA" id="ARBA00022670"/>
    </source>
</evidence>
<dbReference type="PANTHER" id="PTHR12606:SF141">
    <property type="entry name" value="GH15225P-RELATED"/>
    <property type="match status" value="1"/>
</dbReference>
<dbReference type="Gene3D" id="3.40.395.10">
    <property type="entry name" value="Adenoviral Proteinase, Chain A"/>
    <property type="match status" value="1"/>
</dbReference>
<dbReference type="InterPro" id="IPR003653">
    <property type="entry name" value="Peptidase_C48_C"/>
</dbReference>
<keyword evidence="8" id="KW-1185">Reference proteome</keyword>
<name>A0A8R7QTH5_TRIUA</name>
<evidence type="ECO:0000256" key="4">
    <source>
        <dbReference type="ARBA" id="ARBA00022807"/>
    </source>
</evidence>
<evidence type="ECO:0000313" key="7">
    <source>
        <dbReference type="EnsemblPlants" id="TuG1812G0600002348.01.T03"/>
    </source>
</evidence>
<dbReference type="Gramene" id="TuG1812G0600002348.01.T03">
    <property type="protein sequence ID" value="TuG1812G0600002348.01.T03"/>
    <property type="gene ID" value="TuG1812G0600002348.01"/>
</dbReference>
<reference evidence="8" key="1">
    <citation type="journal article" date="2013" name="Nature">
        <title>Draft genome of the wheat A-genome progenitor Triticum urartu.</title>
        <authorList>
            <person name="Ling H.Q."/>
            <person name="Zhao S."/>
            <person name="Liu D."/>
            <person name="Wang J."/>
            <person name="Sun H."/>
            <person name="Zhang C."/>
            <person name="Fan H."/>
            <person name="Li D."/>
            <person name="Dong L."/>
            <person name="Tao Y."/>
            <person name="Gao C."/>
            <person name="Wu H."/>
            <person name="Li Y."/>
            <person name="Cui Y."/>
            <person name="Guo X."/>
            <person name="Zheng S."/>
            <person name="Wang B."/>
            <person name="Yu K."/>
            <person name="Liang Q."/>
            <person name="Yang W."/>
            <person name="Lou X."/>
            <person name="Chen J."/>
            <person name="Feng M."/>
            <person name="Jian J."/>
            <person name="Zhang X."/>
            <person name="Luo G."/>
            <person name="Jiang Y."/>
            <person name="Liu J."/>
            <person name="Wang Z."/>
            <person name="Sha Y."/>
            <person name="Zhang B."/>
            <person name="Wu H."/>
            <person name="Tang D."/>
            <person name="Shen Q."/>
            <person name="Xue P."/>
            <person name="Zou S."/>
            <person name="Wang X."/>
            <person name="Liu X."/>
            <person name="Wang F."/>
            <person name="Yang Y."/>
            <person name="An X."/>
            <person name="Dong Z."/>
            <person name="Zhang K."/>
            <person name="Zhang X."/>
            <person name="Luo M.C."/>
            <person name="Dvorak J."/>
            <person name="Tong Y."/>
            <person name="Wang J."/>
            <person name="Yang H."/>
            <person name="Li Z."/>
            <person name="Wang D."/>
            <person name="Zhang A."/>
            <person name="Wang J."/>
        </authorList>
    </citation>
    <scope>NUCLEOTIDE SEQUENCE</scope>
    <source>
        <strain evidence="8">cv. G1812</strain>
    </source>
</reference>
<proteinExistence type="inferred from homology"/>
<dbReference type="GO" id="GO:0016926">
    <property type="term" value="P:protein desumoylation"/>
    <property type="evidence" value="ECO:0007669"/>
    <property type="project" value="TreeGrafter"/>
</dbReference>
<feature type="domain" description="Ubiquitin-like protease family profile" evidence="6">
    <location>
        <begin position="442"/>
        <end position="634"/>
    </location>
</feature>
<dbReference type="Pfam" id="PF02902">
    <property type="entry name" value="Peptidase_C48"/>
    <property type="match status" value="1"/>
</dbReference>